<dbReference type="Proteomes" id="UP000183832">
    <property type="component" value="Unassembled WGS sequence"/>
</dbReference>
<protein>
    <submittedName>
        <fullName evidence="1">CLUMA_CG001592, isoform A</fullName>
    </submittedName>
</protein>
<keyword evidence="2" id="KW-1185">Reference proteome</keyword>
<accession>A0A1J1HID1</accession>
<reference evidence="1 2" key="1">
    <citation type="submission" date="2015-04" db="EMBL/GenBank/DDBJ databases">
        <authorList>
            <person name="Syromyatnikov M.Y."/>
            <person name="Popov V.N."/>
        </authorList>
    </citation>
    <scope>NUCLEOTIDE SEQUENCE [LARGE SCALE GENOMIC DNA]</scope>
</reference>
<name>A0A1J1HID1_9DIPT</name>
<evidence type="ECO:0000313" key="2">
    <source>
        <dbReference type="Proteomes" id="UP000183832"/>
    </source>
</evidence>
<organism evidence="1 2">
    <name type="scientific">Clunio marinus</name>
    <dbReference type="NCBI Taxonomy" id="568069"/>
    <lineage>
        <taxon>Eukaryota</taxon>
        <taxon>Metazoa</taxon>
        <taxon>Ecdysozoa</taxon>
        <taxon>Arthropoda</taxon>
        <taxon>Hexapoda</taxon>
        <taxon>Insecta</taxon>
        <taxon>Pterygota</taxon>
        <taxon>Neoptera</taxon>
        <taxon>Endopterygota</taxon>
        <taxon>Diptera</taxon>
        <taxon>Nematocera</taxon>
        <taxon>Chironomoidea</taxon>
        <taxon>Chironomidae</taxon>
        <taxon>Clunio</taxon>
    </lineage>
</organism>
<dbReference type="EMBL" id="CVRI01000005">
    <property type="protein sequence ID" value="CRK87799.1"/>
    <property type="molecule type" value="Genomic_DNA"/>
</dbReference>
<dbReference type="AlphaFoldDB" id="A0A1J1HID1"/>
<gene>
    <name evidence="1" type="ORF">CLUMA_CG001592</name>
</gene>
<evidence type="ECO:0000313" key="1">
    <source>
        <dbReference type="EMBL" id="CRK87799.1"/>
    </source>
</evidence>
<proteinExistence type="predicted"/>
<sequence>MDPGGVLATLHWCQRIKEPNKTPKRMKKLGKSFEVNGHLYFCNRLELVVRKQNHSKLIQEYSNIKPKLVLPSPVFFLQLCNFISFSIKLCAYSQIV</sequence>